<proteinExistence type="predicted"/>
<keyword evidence="7" id="KW-1185">Reference proteome</keyword>
<feature type="coiled-coil region" evidence="3">
    <location>
        <begin position="1429"/>
        <end position="1463"/>
    </location>
</feature>
<gene>
    <name evidence="6" type="ORF">NAEGRDRAFT_47977</name>
</gene>
<dbReference type="RefSeq" id="XP_002678834.1">
    <property type="nucleotide sequence ID" value="XM_002678788.1"/>
</dbReference>
<feature type="region of interest" description="Disordered" evidence="4">
    <location>
        <begin position="1"/>
        <end position="107"/>
    </location>
</feature>
<dbReference type="InterPro" id="IPR009091">
    <property type="entry name" value="RCC1/BLIP-II"/>
</dbReference>
<dbReference type="OMA" id="NMERINF"/>
<dbReference type="Pfam" id="PF00415">
    <property type="entry name" value="RCC1"/>
    <property type="match status" value="2"/>
</dbReference>
<evidence type="ECO:0000313" key="7">
    <source>
        <dbReference type="Proteomes" id="UP000006671"/>
    </source>
</evidence>
<dbReference type="Gene3D" id="3.80.10.10">
    <property type="entry name" value="Ribonuclease Inhibitor"/>
    <property type="match status" value="1"/>
</dbReference>
<feature type="compositionally biased region" description="Basic and acidic residues" evidence="4">
    <location>
        <begin position="313"/>
        <end position="324"/>
    </location>
</feature>
<protein>
    <submittedName>
        <fullName evidence="6">RCC1 domain-containing protein</fullName>
    </submittedName>
</protein>
<feature type="compositionally biased region" description="Low complexity" evidence="4">
    <location>
        <begin position="279"/>
        <end position="293"/>
    </location>
</feature>
<dbReference type="SMART" id="SM00513">
    <property type="entry name" value="SAP"/>
    <property type="match status" value="1"/>
</dbReference>
<feature type="domain" description="SAP" evidence="5">
    <location>
        <begin position="114"/>
        <end position="148"/>
    </location>
</feature>
<dbReference type="SUPFAM" id="SSF52058">
    <property type="entry name" value="L domain-like"/>
    <property type="match status" value="1"/>
</dbReference>
<evidence type="ECO:0000313" key="6">
    <source>
        <dbReference type="EMBL" id="EFC46090.1"/>
    </source>
</evidence>
<dbReference type="PROSITE" id="PS50800">
    <property type="entry name" value="SAP"/>
    <property type="match status" value="1"/>
</dbReference>
<dbReference type="eggNOG" id="KOG0941">
    <property type="taxonomic scope" value="Eukaryota"/>
</dbReference>
<sequence length="1912" mass="218194">MPTKKKRQSSASKQKKKTTPSKRDAESAALESKSTLSDGEEDEDLLKNNEDSDERTSKKVKRDEEPSDDPIVQDEDGENDQQKSSDNEFEDDEEYLDDEEFDRDDIDWSNKEVVSKLDISVIQKEAKRRGLSIKGNRKAVMNRILDSFVEQSQVQESATENSDSTIAPVLLTPKKGVLKTPEQVFSNGYTPSKKSQGKRERAFEIDDPDSWTLAELRHYLKVVYNIRAYDNKQKILARYLDQIKKTLVLSRMSQEGAEVDISHLIVTPTKNSKQKTPKTPKTQTPKTSQVTKTPKTKEKAEPKKTPSRIVKSSKKEPVVEEKPTPDLGEIIDDLKSKELAEDSSITYEERGSPKERFMPIYAQPSIHKSFEMSYNRKRIQLETDPSNIDPYFSEITSSYNHITYEYPSPATEPHQIPVSDRVIKDDLLDKIVQEQIGMAESQDISQISSLEYISSKEEESTENAQPITTLYGLDKCKSLQKLTIQGSHLSSIYPISKLADLKEIYLSRNRITNLQYLPPHVEVVNLSFNLLKSLRMPTSVYNSIVYLNLSYNQIDVNIESLCHLNCLEELDISELNANIERVWCSEVVSNNNQILQNNSISSITERDEDFGIIITEDGMVFKSDLSYEVIKGLSQLDSYYIKKADISSIEENGDSAIILLSGDGKVLKLTAEDGLNLFRQIIIHDESNGDKVVAKEVKKSFESQFKLHHLDHFYFSEGKITQDIVVKDIILGKRHGVVLTDDGKCFSWGFNFYGCLGHDHYSNIVDNSQKSNEDTSETVSYSEKPYFIQTLSKFTIKHVSVGDEHTVCCTDDGRVFSFGRNNYGQLGTGDQIDRYYASPVTKLMKKKIENSSCGSHFSLVLTVYFSQVSSESIVCIYSRKASNNLSSKDQLINSIKDLELNVKKEAIILKERSQHLTTIAKELERNTEESKEAIVALCVGYMNLVNNRSDTAFTTLLGKSKEIYNSLVYYSGDMTEINHSLLLLNLQIKEWNKQKQELTFILTILMKKYETFSNNNPQIQSENEKNVRTSLQKIFVHNSTNETEDGSFTKSLDKIYSLQDKEDEASKMLEEALNLEMHDDLDFDQFDKEIEQEAKNYNPDSFEELESTSQDFYFSMDQTISLLGEKLSKCEKKMGLCSKKSNHLKQHLSNTSAVVKDILSVLGKNYSERMLENLKNILDATYKLQIDSKNNNQRLKENEYLKLELEKSRLQVISLEVKNADLKEKLETKSKDTEKLEMMQQISSLNKQIQTLSNKENQHNNEAFLQSRIEKLEETKDKLQHEMNTKNNEIRGLEKKLSSAELKLSQERWEKETAIDEKNRIQTGFTTVTEQLSQVESENLKQLEELLSLKTLISNLKNGMDSIVLEMSNELKKFQVDPPQGSSSGFVEDIFLQLKRTSKSVLDFLEQVSIKDSELSSLKMKFDSLHTVCETYEDNYKQMEAYYNREREEVLKSKAIIDDLKEKLRICSLEYMDIRSLFDTLSCDLMEVKEDNESLIGELEVYMLQLKEKTDISYYLASALDEEITNTNKIKELAQTNENIILEIQKILQVEDSTKLVKPSETIFQLSSLDSLDDIFDSIPTIEDEDFNHSVLAICEDGEKLQEFLQPSLSKEIPKYSRVLGRFCGKSLKLVMEAKSSLAKSKDSELLQMKKEFDFMMSEVSSVRGEIRKGLNLRSITNGLQSKSEMEQHFQKLNQNIVQNNQQELNQTSQMNTNIIDNTPINTDQVNGTVQEFTQVNHNTIVNNVTQTPTINIQQGNINSTIPTGTTSTAGIGSNILLRNIGVKSIPKQTNQNITPSFSSAFAELQELERQSILNDPELRYPDFDQSKWNTYDYEKDPVKLTNTYPDLKESPFSVVEFGHKPMDGLYDEASVGIRTEVLGSGADLVSINVLESIVAENFPNRDEATKLFNNK</sequence>
<dbReference type="PROSITE" id="PS51450">
    <property type="entry name" value="LRR"/>
    <property type="match status" value="2"/>
</dbReference>
<feature type="compositionally biased region" description="Acidic residues" evidence="4">
    <location>
        <begin position="65"/>
        <end position="79"/>
    </location>
</feature>
<evidence type="ECO:0000256" key="3">
    <source>
        <dbReference type="SAM" id="Coils"/>
    </source>
</evidence>
<dbReference type="InterPro" id="IPR003034">
    <property type="entry name" value="SAP_dom"/>
</dbReference>
<feature type="region of interest" description="Disordered" evidence="4">
    <location>
        <begin position="268"/>
        <end position="324"/>
    </location>
</feature>
<evidence type="ECO:0000256" key="1">
    <source>
        <dbReference type="ARBA" id="ARBA00022737"/>
    </source>
</evidence>
<dbReference type="Gene3D" id="2.130.10.30">
    <property type="entry name" value="Regulator of chromosome condensation 1/beta-lactamase-inhibitor protein II"/>
    <property type="match status" value="1"/>
</dbReference>
<feature type="repeat" description="RCC1" evidence="2">
    <location>
        <begin position="813"/>
        <end position="864"/>
    </location>
</feature>
<dbReference type="InterPro" id="IPR032675">
    <property type="entry name" value="LRR_dom_sf"/>
</dbReference>
<evidence type="ECO:0000256" key="2">
    <source>
        <dbReference type="PROSITE-ProRule" id="PRU00235"/>
    </source>
</evidence>
<dbReference type="PANTHER" id="PTHR45622">
    <property type="entry name" value="UBIQUITIN-PROTEIN LIGASE E3A-RELATED"/>
    <property type="match status" value="1"/>
</dbReference>
<feature type="repeat" description="RCC1" evidence="2">
    <location>
        <begin position="743"/>
        <end position="812"/>
    </location>
</feature>
<dbReference type="InterPro" id="IPR051709">
    <property type="entry name" value="Ub-ligase/GTPase-reg"/>
</dbReference>
<evidence type="ECO:0000256" key="4">
    <source>
        <dbReference type="SAM" id="MobiDB-lite"/>
    </source>
</evidence>
<dbReference type="OrthoDB" id="297375at2759"/>
<dbReference type="InterPro" id="IPR001611">
    <property type="entry name" value="Leu-rich_rpt"/>
</dbReference>
<feature type="compositionally biased region" description="Basic and acidic residues" evidence="4">
    <location>
        <begin position="295"/>
        <end position="304"/>
    </location>
</feature>
<dbReference type="PROSITE" id="PS50012">
    <property type="entry name" value="RCC1_3"/>
    <property type="match status" value="2"/>
</dbReference>
<feature type="compositionally biased region" description="Basic and acidic residues" evidence="4">
    <location>
        <begin position="45"/>
        <end position="64"/>
    </location>
</feature>
<dbReference type="GeneID" id="8859163"/>
<dbReference type="PANTHER" id="PTHR45622:SF58">
    <property type="entry name" value="REGULATOR OF CHROMOSOME CONDENSATION DOMAIN-CONTAINING PROTEIN"/>
    <property type="match status" value="1"/>
</dbReference>
<dbReference type="KEGG" id="ngr:NAEGRDRAFT_47977"/>
<name>D2VAK3_NAEGR</name>
<dbReference type="InParanoid" id="D2VAK3"/>
<feature type="coiled-coil region" evidence="3">
    <location>
        <begin position="1205"/>
        <end position="1310"/>
    </location>
</feature>
<accession>D2VAK3</accession>
<keyword evidence="1" id="KW-0677">Repeat</keyword>
<feature type="compositionally biased region" description="Basic residues" evidence="4">
    <location>
        <begin position="1"/>
        <end position="20"/>
    </location>
</feature>
<dbReference type="VEuPathDB" id="AmoebaDB:NAEGRDRAFT_47977"/>
<dbReference type="InterPro" id="IPR000408">
    <property type="entry name" value="Reg_chr_condens"/>
</dbReference>
<dbReference type="Proteomes" id="UP000006671">
    <property type="component" value="Unassembled WGS sequence"/>
</dbReference>
<evidence type="ECO:0000259" key="5">
    <source>
        <dbReference type="PROSITE" id="PS50800"/>
    </source>
</evidence>
<organism evidence="7">
    <name type="scientific">Naegleria gruberi</name>
    <name type="common">Amoeba</name>
    <dbReference type="NCBI Taxonomy" id="5762"/>
    <lineage>
        <taxon>Eukaryota</taxon>
        <taxon>Discoba</taxon>
        <taxon>Heterolobosea</taxon>
        <taxon>Tetramitia</taxon>
        <taxon>Eutetramitia</taxon>
        <taxon>Vahlkampfiidae</taxon>
        <taxon>Naegleria</taxon>
    </lineage>
</organism>
<dbReference type="EMBL" id="GG738860">
    <property type="protein sequence ID" value="EFC46090.1"/>
    <property type="molecule type" value="Genomic_DNA"/>
</dbReference>
<dbReference type="SUPFAM" id="SSF50985">
    <property type="entry name" value="RCC1/BLIP-II"/>
    <property type="match status" value="1"/>
</dbReference>
<feature type="compositionally biased region" description="Acidic residues" evidence="4">
    <location>
        <begin position="87"/>
        <end position="105"/>
    </location>
</feature>
<keyword evidence="3" id="KW-0175">Coiled coil</keyword>
<reference evidence="6 7" key="1">
    <citation type="journal article" date="2010" name="Cell">
        <title>The genome of Naegleria gruberi illuminates early eukaryotic versatility.</title>
        <authorList>
            <person name="Fritz-Laylin L.K."/>
            <person name="Prochnik S.E."/>
            <person name="Ginger M.L."/>
            <person name="Dacks J.B."/>
            <person name="Carpenter M.L."/>
            <person name="Field M.C."/>
            <person name="Kuo A."/>
            <person name="Paredez A."/>
            <person name="Chapman J."/>
            <person name="Pham J."/>
            <person name="Shu S."/>
            <person name="Neupane R."/>
            <person name="Cipriano M."/>
            <person name="Mancuso J."/>
            <person name="Tu H."/>
            <person name="Salamov A."/>
            <person name="Lindquist E."/>
            <person name="Shapiro H."/>
            <person name="Lucas S."/>
            <person name="Grigoriev I.V."/>
            <person name="Cande W.Z."/>
            <person name="Fulton C."/>
            <person name="Rokhsar D.S."/>
            <person name="Dawson S.C."/>
        </authorList>
    </citation>
    <scope>NUCLEOTIDE SEQUENCE [LARGE SCALE GENOMIC DNA]</scope>
    <source>
        <strain evidence="6 7">NEG-M</strain>
    </source>
</reference>